<feature type="region of interest" description="Disordered" evidence="1">
    <location>
        <begin position="47"/>
        <end position="76"/>
    </location>
</feature>
<dbReference type="EMBL" id="CAUJNA010003460">
    <property type="protein sequence ID" value="CAJ1402595.1"/>
    <property type="molecule type" value="Genomic_DNA"/>
</dbReference>
<evidence type="ECO:0000313" key="2">
    <source>
        <dbReference type="EMBL" id="CAJ1402595.1"/>
    </source>
</evidence>
<protein>
    <submittedName>
        <fullName evidence="2">Uncharacterized protein</fullName>
    </submittedName>
</protein>
<keyword evidence="3" id="KW-1185">Reference proteome</keyword>
<feature type="region of interest" description="Disordered" evidence="1">
    <location>
        <begin position="149"/>
        <end position="169"/>
    </location>
</feature>
<evidence type="ECO:0000313" key="3">
    <source>
        <dbReference type="Proteomes" id="UP001178507"/>
    </source>
</evidence>
<comment type="caution">
    <text evidence="2">The sequence shown here is derived from an EMBL/GenBank/DDBJ whole genome shotgun (WGS) entry which is preliminary data.</text>
</comment>
<accession>A0AA36JAF9</accession>
<gene>
    <name evidence="2" type="ORF">EVOR1521_LOCUS25443</name>
</gene>
<organism evidence="2 3">
    <name type="scientific">Effrenium voratum</name>
    <dbReference type="NCBI Taxonomy" id="2562239"/>
    <lineage>
        <taxon>Eukaryota</taxon>
        <taxon>Sar</taxon>
        <taxon>Alveolata</taxon>
        <taxon>Dinophyceae</taxon>
        <taxon>Suessiales</taxon>
        <taxon>Symbiodiniaceae</taxon>
        <taxon>Effrenium</taxon>
    </lineage>
</organism>
<name>A0AA36JAF9_9DINO</name>
<sequence length="625" mass="69504">MVARRSRQTGWLRRLSCGLSGRTLFFLVFVLCILLCVSTLRAHWNPGEPSPETHGLRKADRQTQAVPVPALPSQPPHLTTEAELRWTFCAAQGETCRCSGKVRWGNAGTWLEYEPAGALHCSIEALPDVIPGDTKKHCECLQPDVGVAGADESPSAPSAPSAPPAPSAPAEWRFCASQWQECRCHGTVRWGNEGQWHEVKPRPGESSVTVSCSVAQLPDVAPGDDGKHCQCSGSVFVPPLPPEALSEGAEPLVSCEGHGWSGTKLWELQLRKAMEPLCKEKALWPYLEVYLDTRFREQHGRLYGEDGWCEEAWVNFAARDAKGRRVSGYAKGLTDQMVKSVHQYSSKPVVVVSFGSDAIPFLDPNRFPRMVLLHARMKAGLSFSFSGLRAALLARVKVGVNIEEDMMFVSPQADTLFARTREEITELYPFPMLPTHFLDRDPANKEAKYGNFLEFTVPGSPDPRFPRPTLRWGQAQGTWSFWALPFVGRWLAAKLLGREEQGVPTRSLGEAEDLLNVGLWREKASKAWCLWQTVGTDVAWNNFIGQRPPGAPGLNSDPTRFPEGVPIAFYWAWAEGNLDKYDRAFEELDKLKEAGSCPKTYWHAGKFYQTFAELKAEHPDVACTL</sequence>
<dbReference type="AlphaFoldDB" id="A0AA36JAF9"/>
<proteinExistence type="predicted"/>
<evidence type="ECO:0000256" key="1">
    <source>
        <dbReference type="SAM" id="MobiDB-lite"/>
    </source>
</evidence>
<dbReference type="Proteomes" id="UP001178507">
    <property type="component" value="Unassembled WGS sequence"/>
</dbReference>
<reference evidence="2" key="1">
    <citation type="submission" date="2023-08" db="EMBL/GenBank/DDBJ databases">
        <authorList>
            <person name="Chen Y."/>
            <person name="Shah S."/>
            <person name="Dougan E. K."/>
            <person name="Thang M."/>
            <person name="Chan C."/>
        </authorList>
    </citation>
    <scope>NUCLEOTIDE SEQUENCE</scope>
</reference>